<dbReference type="EnsemblMetazoa" id="AFUN020488-RA">
    <property type="protein sequence ID" value="AFUN020488-PA"/>
    <property type="gene ID" value="AFUN020488"/>
</dbReference>
<dbReference type="VEuPathDB" id="VectorBase:AFUN020488"/>
<evidence type="ECO:0000256" key="1">
    <source>
        <dbReference type="SAM" id="MobiDB-lite"/>
    </source>
</evidence>
<feature type="compositionally biased region" description="Basic and acidic residues" evidence="1">
    <location>
        <begin position="48"/>
        <end position="57"/>
    </location>
</feature>
<keyword evidence="2" id="KW-1133">Transmembrane helix</keyword>
<keyword evidence="2" id="KW-0472">Membrane</keyword>
<organism evidence="3">
    <name type="scientific">Anopheles funestus</name>
    <name type="common">African malaria mosquito</name>
    <dbReference type="NCBI Taxonomy" id="62324"/>
    <lineage>
        <taxon>Eukaryota</taxon>
        <taxon>Metazoa</taxon>
        <taxon>Ecdysozoa</taxon>
        <taxon>Arthropoda</taxon>
        <taxon>Hexapoda</taxon>
        <taxon>Insecta</taxon>
        <taxon>Pterygota</taxon>
        <taxon>Neoptera</taxon>
        <taxon>Endopterygota</taxon>
        <taxon>Diptera</taxon>
        <taxon>Nematocera</taxon>
        <taxon>Culicoidea</taxon>
        <taxon>Culicidae</taxon>
        <taxon>Anophelinae</taxon>
        <taxon>Anopheles</taxon>
    </lineage>
</organism>
<feature type="transmembrane region" description="Helical" evidence="2">
    <location>
        <begin position="6"/>
        <end position="26"/>
    </location>
</feature>
<sequence>MLLLAFRSFFFIAVILGYSTGIWRLINDYFRREFQSYLEEESQTNKYLLRDPPKTVPDRNPTGPPEVPDNQLSAQNVEQLFGDAKHRNDHQQVTDSIMALFENPTTIGTDAAANFHTNRNGEEETVTHRPGEVTVVAAAEVTDIRSQDEGKVNLEEQNGREGVVEEEEDKWISYWSMRGRKRDSADVGADDDNNANAYCTISARTKGETFAGAVTGIAPRIAEDSDDFGCV</sequence>
<reference evidence="3" key="1">
    <citation type="submission" date="2020-05" db="UniProtKB">
        <authorList>
            <consortium name="EnsemblMetazoa"/>
        </authorList>
    </citation>
    <scope>IDENTIFICATION</scope>
    <source>
        <strain evidence="3">FUMOZ</strain>
    </source>
</reference>
<proteinExistence type="predicted"/>
<accession>A0A4Y0BKR3</accession>
<protein>
    <submittedName>
        <fullName evidence="3">Uncharacterized protein</fullName>
    </submittedName>
</protein>
<keyword evidence="2" id="KW-0812">Transmembrane</keyword>
<dbReference type="AlphaFoldDB" id="A0A4Y0BKR3"/>
<feature type="region of interest" description="Disordered" evidence="1">
    <location>
        <begin position="45"/>
        <end position="70"/>
    </location>
</feature>
<evidence type="ECO:0000313" key="3">
    <source>
        <dbReference type="EnsemblMetazoa" id="AFUN020488-PA"/>
    </source>
</evidence>
<dbReference type="VEuPathDB" id="VectorBase:AFUN2_002026"/>
<evidence type="ECO:0000256" key="2">
    <source>
        <dbReference type="SAM" id="Phobius"/>
    </source>
</evidence>
<name>A0A4Y0BKR3_ANOFN</name>